<proteinExistence type="inferred from homology"/>
<dbReference type="Pfam" id="PF05000">
    <property type="entry name" value="RNA_pol_Rpb1_4"/>
    <property type="match status" value="1"/>
</dbReference>
<feature type="binding site" evidence="7">
    <location>
        <position position="899"/>
    </location>
    <ligand>
        <name>Zn(2+)</name>
        <dbReference type="ChEBI" id="CHEBI:29105"/>
        <label>2</label>
    </ligand>
</feature>
<dbReference type="PANTHER" id="PTHR19376">
    <property type="entry name" value="DNA-DIRECTED RNA POLYMERASE"/>
    <property type="match status" value="1"/>
</dbReference>
<dbReference type="NCBIfam" id="TIGR02386">
    <property type="entry name" value="rpoC_TIGR"/>
    <property type="match status" value="1"/>
</dbReference>
<dbReference type="InterPro" id="IPR045867">
    <property type="entry name" value="DNA-dir_RpoC_beta_prime"/>
</dbReference>
<dbReference type="PANTHER" id="PTHR19376:SF54">
    <property type="entry name" value="DNA-DIRECTED RNA POLYMERASE SUBUNIT BETA"/>
    <property type="match status" value="1"/>
</dbReference>
<feature type="binding site" evidence="7">
    <location>
        <position position="68"/>
    </location>
    <ligand>
        <name>Zn(2+)</name>
        <dbReference type="ChEBI" id="CHEBI:29105"/>
        <label>1</label>
    </ligand>
</feature>
<dbReference type="HAMAP" id="MF_01322">
    <property type="entry name" value="RNApol_bact_RpoC"/>
    <property type="match status" value="1"/>
</dbReference>
<evidence type="ECO:0000313" key="10">
    <source>
        <dbReference type="EMBL" id="SEA55679.1"/>
    </source>
</evidence>
<dbReference type="SUPFAM" id="SSF64484">
    <property type="entry name" value="beta and beta-prime subunits of DNA dependent RNA-polymerase"/>
    <property type="match status" value="1"/>
</dbReference>
<organism evidence="10 11">
    <name type="scientific">Psychroflexus halocasei</name>
    <dbReference type="NCBI Taxonomy" id="908615"/>
    <lineage>
        <taxon>Bacteria</taxon>
        <taxon>Pseudomonadati</taxon>
        <taxon>Bacteroidota</taxon>
        <taxon>Flavobacteriia</taxon>
        <taxon>Flavobacteriales</taxon>
        <taxon>Flavobacteriaceae</taxon>
        <taxon>Psychroflexus</taxon>
    </lineage>
</organism>
<evidence type="ECO:0000256" key="2">
    <source>
        <dbReference type="ARBA" id="ARBA00022679"/>
    </source>
</evidence>
<keyword evidence="1 7" id="KW-0240">DNA-directed RNA polymerase</keyword>
<dbReference type="CDD" id="cd01609">
    <property type="entry name" value="RNAP_beta'_N"/>
    <property type="match status" value="1"/>
</dbReference>
<dbReference type="Gene3D" id="1.10.1790.20">
    <property type="match status" value="1"/>
</dbReference>
<dbReference type="Pfam" id="PF04997">
    <property type="entry name" value="RNA_pol_Rpb1_1"/>
    <property type="match status" value="1"/>
</dbReference>
<dbReference type="InterPro" id="IPR038120">
    <property type="entry name" value="Rpb1_funnel_sf"/>
</dbReference>
<feature type="binding site" evidence="7">
    <location>
        <position position="479"/>
    </location>
    <ligand>
        <name>Mg(2+)</name>
        <dbReference type="ChEBI" id="CHEBI:18420"/>
    </ligand>
</feature>
<dbReference type="Pfam" id="PF04983">
    <property type="entry name" value="RNA_pol_Rpb1_3"/>
    <property type="match status" value="1"/>
</dbReference>
<evidence type="ECO:0000256" key="6">
    <source>
        <dbReference type="ARBA" id="ARBA00048552"/>
    </source>
</evidence>
<keyword evidence="7" id="KW-0862">Zinc</keyword>
<keyword evidence="4 7" id="KW-0479">Metal-binding</keyword>
<dbReference type="EC" id="2.7.7.6" evidence="7"/>
<feature type="binding site" evidence="7">
    <location>
        <position position="81"/>
    </location>
    <ligand>
        <name>Zn(2+)</name>
        <dbReference type="ChEBI" id="CHEBI:29105"/>
        <label>1</label>
    </ligand>
</feature>
<keyword evidence="2 7" id="KW-0808">Transferase</keyword>
<feature type="binding site" evidence="7">
    <location>
        <position position="909"/>
    </location>
    <ligand>
        <name>Zn(2+)</name>
        <dbReference type="ChEBI" id="CHEBI:29105"/>
        <label>2</label>
    </ligand>
</feature>
<dbReference type="Gene3D" id="1.10.40.90">
    <property type="match status" value="1"/>
</dbReference>
<dbReference type="InterPro" id="IPR007080">
    <property type="entry name" value="RNA_pol_Rpb1_1"/>
</dbReference>
<dbReference type="GO" id="GO:0000287">
    <property type="term" value="F:magnesium ion binding"/>
    <property type="evidence" value="ECO:0007669"/>
    <property type="project" value="UniProtKB-UniRule"/>
</dbReference>
<dbReference type="Pfam" id="PF04998">
    <property type="entry name" value="RNA_pol_Rpb1_5"/>
    <property type="match status" value="1"/>
</dbReference>
<keyword evidence="11" id="KW-1185">Reference proteome</keyword>
<dbReference type="InterPro" id="IPR006592">
    <property type="entry name" value="RNA_pol_N"/>
</dbReference>
<dbReference type="GO" id="GO:0003677">
    <property type="term" value="F:DNA binding"/>
    <property type="evidence" value="ECO:0007669"/>
    <property type="project" value="UniProtKB-UniRule"/>
</dbReference>
<dbReference type="GO" id="GO:0008270">
    <property type="term" value="F:zinc ion binding"/>
    <property type="evidence" value="ECO:0007669"/>
    <property type="project" value="UniProtKB-UniRule"/>
</dbReference>
<dbReference type="InterPro" id="IPR007083">
    <property type="entry name" value="RNA_pol_Rpb1_4"/>
</dbReference>
<dbReference type="Gene3D" id="3.30.60.280">
    <property type="match status" value="1"/>
</dbReference>
<comment type="similarity">
    <text evidence="7 8">Belongs to the RNA polymerase beta' chain family.</text>
</comment>
<dbReference type="InterPro" id="IPR000722">
    <property type="entry name" value="RNA_pol_asu"/>
</dbReference>
<dbReference type="RefSeq" id="WP_093244421.1">
    <property type="nucleotide sequence ID" value="NZ_FNQF01000007.1"/>
</dbReference>
<feature type="binding site" evidence="7">
    <location>
        <position position="477"/>
    </location>
    <ligand>
        <name>Mg(2+)</name>
        <dbReference type="ChEBI" id="CHEBI:18420"/>
    </ligand>
</feature>
<dbReference type="InterPro" id="IPR042102">
    <property type="entry name" value="RNA_pol_Rpb1_3_sf"/>
</dbReference>
<dbReference type="GO" id="GO:0003899">
    <property type="term" value="F:DNA-directed RNA polymerase activity"/>
    <property type="evidence" value="ECO:0007669"/>
    <property type="project" value="UniProtKB-UniRule"/>
</dbReference>
<feature type="binding site" evidence="7">
    <location>
        <position position="66"/>
    </location>
    <ligand>
        <name>Zn(2+)</name>
        <dbReference type="ChEBI" id="CHEBI:29105"/>
        <label>1</label>
    </ligand>
</feature>
<dbReference type="GO" id="GO:0006351">
    <property type="term" value="P:DNA-templated transcription"/>
    <property type="evidence" value="ECO:0007669"/>
    <property type="project" value="UniProtKB-UniRule"/>
</dbReference>
<comment type="cofactor">
    <cofactor evidence="7">
        <name>Mg(2+)</name>
        <dbReference type="ChEBI" id="CHEBI:18420"/>
    </cofactor>
    <text evidence="7">Binds 1 Mg(2+) ion per subunit.</text>
</comment>
<evidence type="ECO:0000313" key="11">
    <source>
        <dbReference type="Proteomes" id="UP000198820"/>
    </source>
</evidence>
<dbReference type="Gene3D" id="4.10.860.120">
    <property type="entry name" value="RNA polymerase II, clamp domain"/>
    <property type="match status" value="1"/>
</dbReference>
<dbReference type="Gene3D" id="1.10.132.30">
    <property type="match status" value="1"/>
</dbReference>
<keyword evidence="3 7" id="KW-0548">Nucleotidyltransferase</keyword>
<dbReference type="InterPro" id="IPR007081">
    <property type="entry name" value="RNA_pol_Rpb1_5"/>
</dbReference>
<dbReference type="Gene3D" id="2.40.40.20">
    <property type="match status" value="1"/>
</dbReference>
<feature type="binding site" evidence="7">
    <location>
        <position position="481"/>
    </location>
    <ligand>
        <name>Mg(2+)</name>
        <dbReference type="ChEBI" id="CHEBI:18420"/>
    </ligand>
</feature>
<dbReference type="InterPro" id="IPR007066">
    <property type="entry name" value="RNA_pol_Rpb1_3"/>
</dbReference>
<dbReference type="InterPro" id="IPR012754">
    <property type="entry name" value="DNA-dir_RpoC_beta_prime_bact"/>
</dbReference>
<feature type="domain" description="RNA polymerase N-terminal" evidence="9">
    <location>
        <begin position="252"/>
        <end position="531"/>
    </location>
</feature>
<dbReference type="EMBL" id="FNQF01000007">
    <property type="protein sequence ID" value="SEA55679.1"/>
    <property type="molecule type" value="Genomic_DNA"/>
</dbReference>
<dbReference type="Gene3D" id="1.10.274.100">
    <property type="entry name" value="RNA polymerase Rpb1, domain 3"/>
    <property type="match status" value="1"/>
</dbReference>
<dbReference type="InterPro" id="IPR044893">
    <property type="entry name" value="RNA_pol_Rpb1_clamp_domain"/>
</dbReference>
<feature type="binding site" evidence="7">
    <location>
        <position position="906"/>
    </location>
    <ligand>
        <name>Zn(2+)</name>
        <dbReference type="ChEBI" id="CHEBI:29105"/>
        <label>2</label>
    </ligand>
</feature>
<evidence type="ECO:0000256" key="5">
    <source>
        <dbReference type="ARBA" id="ARBA00023163"/>
    </source>
</evidence>
<reference evidence="10 11" key="1">
    <citation type="submission" date="2016-10" db="EMBL/GenBank/DDBJ databases">
        <authorList>
            <person name="de Groot N.N."/>
        </authorList>
    </citation>
    <scope>NUCLEOTIDE SEQUENCE [LARGE SCALE GENOMIC DNA]</scope>
    <source>
        <strain evidence="10 11">DSM 23581</strain>
    </source>
</reference>
<evidence type="ECO:0000256" key="1">
    <source>
        <dbReference type="ARBA" id="ARBA00022478"/>
    </source>
</evidence>
<evidence type="ECO:0000256" key="8">
    <source>
        <dbReference type="RuleBase" id="RU004279"/>
    </source>
</evidence>
<dbReference type="Proteomes" id="UP000198820">
    <property type="component" value="Unassembled WGS sequence"/>
</dbReference>
<gene>
    <name evidence="7" type="primary">rpoC</name>
    <name evidence="10" type="ORF">SAMN05421540_10757</name>
</gene>
<name>A0A1H4C5P0_9FLAO</name>
<protein>
    <recommendedName>
        <fullName evidence="7">DNA-directed RNA polymerase subunit beta'</fullName>
        <shortName evidence="7">RNAP subunit beta'</shortName>
        <ecNumber evidence="7">2.7.7.6</ecNumber>
    </recommendedName>
    <alternativeName>
        <fullName evidence="7">RNA polymerase subunit beta'</fullName>
    </alternativeName>
    <alternativeName>
        <fullName evidence="7">Transcriptase subunit beta'</fullName>
    </alternativeName>
</protein>
<feature type="binding site" evidence="7">
    <location>
        <position position="84"/>
    </location>
    <ligand>
        <name>Zn(2+)</name>
        <dbReference type="ChEBI" id="CHEBI:29105"/>
        <label>1</label>
    </ligand>
</feature>
<evidence type="ECO:0000256" key="4">
    <source>
        <dbReference type="ARBA" id="ARBA00022723"/>
    </source>
</evidence>
<comment type="cofactor">
    <cofactor evidence="7">
        <name>Zn(2+)</name>
        <dbReference type="ChEBI" id="CHEBI:29105"/>
    </cofactor>
    <text evidence="7">Binds 2 Zn(2+) ions per subunit.</text>
</comment>
<dbReference type="GO" id="GO:0000428">
    <property type="term" value="C:DNA-directed RNA polymerase complex"/>
    <property type="evidence" value="ECO:0007669"/>
    <property type="project" value="UniProtKB-KW"/>
</dbReference>
<comment type="function">
    <text evidence="7 8">DNA-dependent RNA polymerase catalyzes the transcription of DNA into RNA using the four ribonucleoside triphosphates as substrates.</text>
</comment>
<dbReference type="CDD" id="cd02655">
    <property type="entry name" value="RNAP_beta'_C"/>
    <property type="match status" value="1"/>
</dbReference>
<dbReference type="SMART" id="SM00663">
    <property type="entry name" value="RPOLA_N"/>
    <property type="match status" value="1"/>
</dbReference>
<dbReference type="STRING" id="908615.SAMN05421540_10757"/>
<dbReference type="Gene3D" id="2.40.50.100">
    <property type="match status" value="3"/>
</dbReference>
<keyword evidence="5 7" id="KW-0804">Transcription</keyword>
<evidence type="ECO:0000256" key="3">
    <source>
        <dbReference type="ARBA" id="ARBA00022695"/>
    </source>
</evidence>
<comment type="subunit">
    <text evidence="7">The RNAP catalytic core consists of 2 alpha, 1 beta, 1 beta' and 1 omega subunit. When a sigma factor is associated with the core the holoenzyme is formed, which can initiate transcription.</text>
</comment>
<comment type="catalytic activity">
    <reaction evidence="6 7 8">
        <text>RNA(n) + a ribonucleoside 5'-triphosphate = RNA(n+1) + diphosphate</text>
        <dbReference type="Rhea" id="RHEA:21248"/>
        <dbReference type="Rhea" id="RHEA-COMP:14527"/>
        <dbReference type="Rhea" id="RHEA-COMP:17342"/>
        <dbReference type="ChEBI" id="CHEBI:33019"/>
        <dbReference type="ChEBI" id="CHEBI:61557"/>
        <dbReference type="ChEBI" id="CHEBI:140395"/>
        <dbReference type="EC" id="2.7.7.6"/>
    </reaction>
</comment>
<feature type="binding site" evidence="7">
    <location>
        <position position="825"/>
    </location>
    <ligand>
        <name>Zn(2+)</name>
        <dbReference type="ChEBI" id="CHEBI:29105"/>
        <label>2</label>
    </ligand>
</feature>
<dbReference type="Gene3D" id="1.10.150.390">
    <property type="match status" value="1"/>
</dbReference>
<dbReference type="Pfam" id="PF00623">
    <property type="entry name" value="RNA_pol_Rpb1_2"/>
    <property type="match status" value="1"/>
</dbReference>
<evidence type="ECO:0000259" key="9">
    <source>
        <dbReference type="SMART" id="SM00663"/>
    </source>
</evidence>
<evidence type="ECO:0000256" key="7">
    <source>
        <dbReference type="HAMAP-Rule" id="MF_01322"/>
    </source>
</evidence>
<sequence length="1435" mass="160264">MARNNEKNTQPRFDKISIGLASPESILSASRGEVLKPETINYRTHKPERDGLFCERIFGPVKDYECACGKYKRIRYKGIVCDRCGVEVTEKKVRRDRVGHINLVVPVAHIWYFRSLPNKIGYLLGIPSKKLDMIIYYERYVVVQPGIAKNAEGEEINKMDFLTEEEYLDILETLPQDNQMLDDDDPNKFIAKMGAECLLEILRRIDLDQLSYDLRHKANNETSKQRKTEALKRLQVVEALRDSKENRENNPEWMIMKAIPVIPPELRPLVPLDGGRFATSDLNDLYRRVIIRNNRLKRLMEIKAPEVILRNEKRMLQESVDSLFDNTRKSSAVKTDSNRPLKSLSDSLKGKQGRFRQNLLGKRVDYSARSVIVVGPELKMYECGLPKDMAAELYKPFIIRKLIERGIVKTVKSAKKIIDKKEPVVWDILENVLKGHPVLLNRAPTLHRLGIQAFQPKLIEGKAISLHPLVCTAFNADFDGDQMAVHLPLGPEAILEAQLLMLASHNILNPANGSPITVPSQDMVLGLYYMTKHRISTEEKPVKGEGLTFYSDEEVEIAYNENRVALNAGIKIRTKDFNDEGELVNQIIDTTVGRVLFNQATPEQIGFVNDVMTKKALRDVIARVLKVTSVPETAEFLDKIKSLGYNSAFRGGLSFSLGDIIIPAEKQEMIRDAESQVEGITGNYNMGLITNNERYNQVIDIWTATNANLTELAMKRIREDDQGFNSVFMMLDSGARGSKEQIRQLTGMRGLMAKPKKSTAGGGEIIENPILANFKEGLSILEYFISTHGARKGLADTALKTADAGYLTRRLVDVSQDVIVRESDCGTLRGIEVQALKKNEEVVEKLGARIIGRTALNDIIEPITQELIVSAGEEITEDIADKIEVSPLNSVEVRSPLSCEAKQGICVKCYGRNLATNKTVQRGEAVGVVAAQSIGEPGTQLTLRTFHVGGIAGNISEESKLEIKYDGIVEIEDLKTVKGEDNEGKEVDIVISRTSEAKVVDKKSGITLSSNVIPYGSQIFVKPGQKVSKGDVICKWDPYNGVIISEFAGQVEFENITQGVTYEVESDEQTGFEEKVITESKNKRKIPTLHIKDNSGEIIRSYNLPVGAHLMVDDEEGIKIGKVLVKIPRKSSKAGDITGGLPRLTELFEARNPSNPAVVSEIDGVVSFGKIKRGNREIIVESKLGEIKKYLVKLSNQILVQENDYVRAGMPLSDGSVTPEDILNIKGPSAVQQYLVNEVQEVYRLQGVQINDKHFEVVVRQMMQKVKIQDPGDTIFLENQLVHKQDFIEENDNIFGKKVVEDAGDSVNLKPGQIVTLRDLRDENSLLRREDKNLVDARDVEPATAKPILQGITRASLQTKSFISAASFQETTKVLNEAAVSGKVDKLEGLKENVIVGHKIPAGTGLREFDDIIVGSKEELNEMMQQNQDTKVNFN</sequence>
<accession>A0A1H4C5P0</accession>
<keyword evidence="7" id="KW-0460">Magnesium</keyword>